<reference evidence="2 3" key="1">
    <citation type="submission" date="2018-12" db="EMBL/GenBank/DDBJ databases">
        <title>Genome Sequence of Candidatus Viridilinea halotolerans isolated from saline sulfide-rich spring.</title>
        <authorList>
            <person name="Grouzdev D.S."/>
            <person name="Burganskaya E.I."/>
            <person name="Krutkina M.S."/>
            <person name="Sukhacheva M.V."/>
            <person name="Gorlenko V.M."/>
        </authorList>
    </citation>
    <scope>NUCLEOTIDE SEQUENCE [LARGE SCALE GENOMIC DNA]</scope>
    <source>
        <strain evidence="2">Chok-6</strain>
    </source>
</reference>
<name>A0A426TSP9_9CHLR</name>
<evidence type="ECO:0000256" key="1">
    <source>
        <dbReference type="SAM" id="Phobius"/>
    </source>
</evidence>
<feature type="transmembrane region" description="Helical" evidence="1">
    <location>
        <begin position="275"/>
        <end position="292"/>
    </location>
</feature>
<comment type="caution">
    <text evidence="2">The sequence shown here is derived from an EMBL/GenBank/DDBJ whole genome shotgun (WGS) entry which is preliminary data.</text>
</comment>
<dbReference type="AlphaFoldDB" id="A0A426TSP9"/>
<dbReference type="Proteomes" id="UP000280307">
    <property type="component" value="Unassembled WGS sequence"/>
</dbReference>
<evidence type="ECO:0000313" key="3">
    <source>
        <dbReference type="Proteomes" id="UP000280307"/>
    </source>
</evidence>
<dbReference type="EMBL" id="RSAS01000806">
    <property type="protein sequence ID" value="RRR67159.1"/>
    <property type="molecule type" value="Genomic_DNA"/>
</dbReference>
<organism evidence="2 3">
    <name type="scientific">Candidatus Viridilinea halotolerans</name>
    <dbReference type="NCBI Taxonomy" id="2491704"/>
    <lineage>
        <taxon>Bacteria</taxon>
        <taxon>Bacillati</taxon>
        <taxon>Chloroflexota</taxon>
        <taxon>Chloroflexia</taxon>
        <taxon>Chloroflexales</taxon>
        <taxon>Chloroflexineae</taxon>
        <taxon>Oscillochloridaceae</taxon>
        <taxon>Candidatus Viridilinea</taxon>
    </lineage>
</organism>
<feature type="transmembrane region" description="Helical" evidence="1">
    <location>
        <begin position="174"/>
        <end position="194"/>
    </location>
</feature>
<keyword evidence="1" id="KW-1133">Transmembrane helix</keyword>
<evidence type="ECO:0000313" key="2">
    <source>
        <dbReference type="EMBL" id="RRR67159.1"/>
    </source>
</evidence>
<gene>
    <name evidence="2" type="ORF">EI684_19455</name>
</gene>
<feature type="transmembrane region" description="Helical" evidence="1">
    <location>
        <begin position="206"/>
        <end position="226"/>
    </location>
</feature>
<accession>A0A426TSP9</accession>
<protein>
    <submittedName>
        <fullName evidence="2">Uncharacterized protein</fullName>
    </submittedName>
</protein>
<feature type="transmembrane region" description="Helical" evidence="1">
    <location>
        <begin position="100"/>
        <end position="120"/>
    </location>
</feature>
<feature type="transmembrane region" description="Helical" evidence="1">
    <location>
        <begin position="69"/>
        <end position="88"/>
    </location>
</feature>
<feature type="transmembrane region" description="Helical" evidence="1">
    <location>
        <begin position="246"/>
        <end position="268"/>
    </location>
</feature>
<proteinExistence type="predicted"/>
<keyword evidence="1" id="KW-0812">Transmembrane</keyword>
<sequence>MTASPLHLLTINNNQLNLVAMQCLPFFVLALLHLDGLPKAGSLWAVPRTEWRAVGGMVAATTFVMLTDWYWVLLCAVFGLIWLATGLFYPGRLILLRRYLLAGSATLLVLAPLLAGILVVRHDLPKIDAVNDPVWQNYIVGFSADAFGLFLPPPFHPILDRLAPFGREGFGTEGWYVGAGWSLLFLAALGLAAAWRTHWRMVSAGIGCWVLSLGPSLWLAGHNTAIPLPYAWLQNMPLIGVGRRPALFAVMLLVLASLFAALGLQAVLRRWGPRVVLALLFPSLAFLLFEAWPPPRIIYAFNPPAVYKTLADRPGAVADLPISWRFEHARTLRHQLAHQQPILDGYVARWPRKLPVETNPWLYQLGTMALLADNDIVALDRSSLQAMQCATPVRHVVIDTTLAQAEELRRIEQLLARFLGEPATPTYRDATHVAYELPIDGVKCDPFLMLPVDAEGWYMVEQDAAGRRWRWSSGQSALLFTNPYATPQTVLLRMSVMAYTSARPLELWINGEAVSRWSVAPWWRREQVVLRLAPGQTRLEFVAPADSEGVPASERTLSVAFSALQVEFLR</sequence>
<keyword evidence="1" id="KW-0472">Membrane</keyword>